<dbReference type="EMBL" id="CM044706">
    <property type="protein sequence ID" value="KAI5658385.1"/>
    <property type="molecule type" value="Genomic_DNA"/>
</dbReference>
<organism evidence="1 2">
    <name type="scientific">Catharanthus roseus</name>
    <name type="common">Madagascar periwinkle</name>
    <name type="synonym">Vinca rosea</name>
    <dbReference type="NCBI Taxonomy" id="4058"/>
    <lineage>
        <taxon>Eukaryota</taxon>
        <taxon>Viridiplantae</taxon>
        <taxon>Streptophyta</taxon>
        <taxon>Embryophyta</taxon>
        <taxon>Tracheophyta</taxon>
        <taxon>Spermatophyta</taxon>
        <taxon>Magnoliopsida</taxon>
        <taxon>eudicotyledons</taxon>
        <taxon>Gunneridae</taxon>
        <taxon>Pentapetalae</taxon>
        <taxon>asterids</taxon>
        <taxon>lamiids</taxon>
        <taxon>Gentianales</taxon>
        <taxon>Apocynaceae</taxon>
        <taxon>Rauvolfioideae</taxon>
        <taxon>Vinceae</taxon>
        <taxon>Catharanthinae</taxon>
        <taxon>Catharanthus</taxon>
    </lineage>
</organism>
<protein>
    <submittedName>
        <fullName evidence="1">Uncharacterized protein</fullName>
    </submittedName>
</protein>
<evidence type="ECO:0000313" key="2">
    <source>
        <dbReference type="Proteomes" id="UP001060085"/>
    </source>
</evidence>
<sequence>MLNVHDKDIHVAIQDIQMVLGLSGVGIDPNLKQSKNVTEVCFELKFQDGDLKLVHISSIGMTVQLKPISVHSFQDGLSTLEKLKNVKVNPKVTSTCWKSFVPIDRAKEVGKLKAMRKELVQMKRKRSQTKEMCFGEFGDLNNLLLISNSDDMDNVGTSMKKNAFDHMEQGIWHFNLNPKYPRFEMIVQIGNEFGSRFVMRTLAPEKWLEDVGKLSEEELDIEEISSYLRKNRYSGNIEDCEKAEVLDKAFCAVFETKYKHNVSSYIVESPKLPKPNNSYDCGVYVIKFMEASKIDKMKRSRNKILKLKLQLPYGMEVFCSKEELLSSCLMDGFRNQN</sequence>
<proteinExistence type="predicted"/>
<gene>
    <name evidence="1" type="ORF">M9H77_27178</name>
</gene>
<comment type="caution">
    <text evidence="1">The sequence shown here is derived from an EMBL/GenBank/DDBJ whole genome shotgun (WGS) entry which is preliminary data.</text>
</comment>
<accession>A0ACC0ADN8</accession>
<keyword evidence="2" id="KW-1185">Reference proteome</keyword>
<reference evidence="2" key="1">
    <citation type="journal article" date="2023" name="Nat. Plants">
        <title>Single-cell RNA sequencing provides a high-resolution roadmap for understanding the multicellular compartmentation of specialized metabolism.</title>
        <authorList>
            <person name="Sun S."/>
            <person name="Shen X."/>
            <person name="Li Y."/>
            <person name="Li Y."/>
            <person name="Wang S."/>
            <person name="Li R."/>
            <person name="Zhang H."/>
            <person name="Shen G."/>
            <person name="Guo B."/>
            <person name="Wei J."/>
            <person name="Xu J."/>
            <person name="St-Pierre B."/>
            <person name="Chen S."/>
            <person name="Sun C."/>
        </authorList>
    </citation>
    <scope>NUCLEOTIDE SEQUENCE [LARGE SCALE GENOMIC DNA]</scope>
</reference>
<evidence type="ECO:0000313" key="1">
    <source>
        <dbReference type="EMBL" id="KAI5658385.1"/>
    </source>
</evidence>
<name>A0ACC0ADN8_CATRO</name>
<dbReference type="Proteomes" id="UP001060085">
    <property type="component" value="Linkage Group LG06"/>
</dbReference>